<name>A0A4C1USG7_EUMVA</name>
<keyword evidence="2" id="KW-1185">Reference proteome</keyword>
<protein>
    <submittedName>
        <fullName evidence="1">Uncharacterized protein</fullName>
    </submittedName>
</protein>
<gene>
    <name evidence="1" type="ORF">EVAR_22760_1</name>
</gene>
<comment type="caution">
    <text evidence="1">The sequence shown here is derived from an EMBL/GenBank/DDBJ whole genome shotgun (WGS) entry which is preliminary data.</text>
</comment>
<reference evidence="1 2" key="1">
    <citation type="journal article" date="2019" name="Commun. Biol.">
        <title>The bagworm genome reveals a unique fibroin gene that provides high tensile strength.</title>
        <authorList>
            <person name="Kono N."/>
            <person name="Nakamura H."/>
            <person name="Ohtoshi R."/>
            <person name="Tomita M."/>
            <person name="Numata K."/>
            <person name="Arakawa K."/>
        </authorList>
    </citation>
    <scope>NUCLEOTIDE SEQUENCE [LARGE SCALE GENOMIC DNA]</scope>
</reference>
<evidence type="ECO:0000313" key="2">
    <source>
        <dbReference type="Proteomes" id="UP000299102"/>
    </source>
</evidence>
<accession>A0A4C1USG7</accession>
<proteinExistence type="predicted"/>
<dbReference type="Proteomes" id="UP000299102">
    <property type="component" value="Unassembled WGS sequence"/>
</dbReference>
<sequence length="118" mass="13348">MRPSRSPAGGGRTSSIIDVLASVSAALLRRTRKRYRSFFLYRHRRPRRFGRISRTVPSPVRRFIARFGRYRSAFETSTAALETVGYGQEKCTVPRYVRLTVNAWEPIGSPLAGPTSLC</sequence>
<organism evidence="1 2">
    <name type="scientific">Eumeta variegata</name>
    <name type="common">Bagworm moth</name>
    <name type="synonym">Eumeta japonica</name>
    <dbReference type="NCBI Taxonomy" id="151549"/>
    <lineage>
        <taxon>Eukaryota</taxon>
        <taxon>Metazoa</taxon>
        <taxon>Ecdysozoa</taxon>
        <taxon>Arthropoda</taxon>
        <taxon>Hexapoda</taxon>
        <taxon>Insecta</taxon>
        <taxon>Pterygota</taxon>
        <taxon>Neoptera</taxon>
        <taxon>Endopterygota</taxon>
        <taxon>Lepidoptera</taxon>
        <taxon>Glossata</taxon>
        <taxon>Ditrysia</taxon>
        <taxon>Tineoidea</taxon>
        <taxon>Psychidae</taxon>
        <taxon>Oiketicinae</taxon>
        <taxon>Eumeta</taxon>
    </lineage>
</organism>
<evidence type="ECO:0000313" key="1">
    <source>
        <dbReference type="EMBL" id="GBP29388.1"/>
    </source>
</evidence>
<dbReference type="AlphaFoldDB" id="A0A4C1USG7"/>
<dbReference type="EMBL" id="BGZK01000219">
    <property type="protein sequence ID" value="GBP29388.1"/>
    <property type="molecule type" value="Genomic_DNA"/>
</dbReference>